<dbReference type="Gene3D" id="3.30.50.10">
    <property type="entry name" value="Erythroid Transcription Factor GATA-1, subunit A"/>
    <property type="match status" value="1"/>
</dbReference>
<evidence type="ECO:0000256" key="2">
    <source>
        <dbReference type="ARBA" id="ARBA00005993"/>
    </source>
</evidence>
<keyword evidence="5" id="KW-0862">Zinc</keyword>
<dbReference type="InterPro" id="IPR013088">
    <property type="entry name" value="Znf_NHR/GATA"/>
</dbReference>
<keyword evidence="14" id="KW-1185">Reference proteome</keyword>
<feature type="domain" description="Nuclear receptor" evidence="12">
    <location>
        <begin position="44"/>
        <end position="119"/>
    </location>
</feature>
<comment type="subcellular location">
    <subcellularLocation>
        <location evidence="1">Nucleus</location>
    </subcellularLocation>
</comment>
<dbReference type="Gene3D" id="1.10.565.10">
    <property type="entry name" value="Retinoid X Receptor"/>
    <property type="match status" value="1"/>
</dbReference>
<dbReference type="PROSITE" id="PS00031">
    <property type="entry name" value="NUCLEAR_REC_DBD_1"/>
    <property type="match status" value="1"/>
</dbReference>
<evidence type="ECO:0000256" key="4">
    <source>
        <dbReference type="ARBA" id="ARBA00022771"/>
    </source>
</evidence>
<evidence type="ECO:0000259" key="12">
    <source>
        <dbReference type="PROSITE" id="PS51030"/>
    </source>
</evidence>
<dbReference type="EMBL" id="CADEPM010000002">
    <property type="protein sequence ID" value="CAB3399606.1"/>
    <property type="molecule type" value="Genomic_DNA"/>
</dbReference>
<evidence type="ECO:0000256" key="7">
    <source>
        <dbReference type="ARBA" id="ARBA00023125"/>
    </source>
</evidence>
<dbReference type="SMART" id="SM00399">
    <property type="entry name" value="ZnF_C4"/>
    <property type="match status" value="1"/>
</dbReference>
<evidence type="ECO:0000313" key="13">
    <source>
        <dbReference type="EMBL" id="CAB3399606.1"/>
    </source>
</evidence>
<comment type="caution">
    <text evidence="13">The sequence shown here is derived from an EMBL/GenBank/DDBJ whole genome shotgun (WGS) entry which is preliminary data.</text>
</comment>
<dbReference type="CDD" id="cd06960">
    <property type="entry name" value="NR_DBD_HNF4A"/>
    <property type="match status" value="1"/>
</dbReference>
<dbReference type="GO" id="GO:0008270">
    <property type="term" value="F:zinc ion binding"/>
    <property type="evidence" value="ECO:0007669"/>
    <property type="project" value="UniProtKB-KW"/>
</dbReference>
<dbReference type="PRINTS" id="PR00047">
    <property type="entry name" value="STROIDFINGER"/>
</dbReference>
<keyword evidence="8" id="KW-0804">Transcription</keyword>
<evidence type="ECO:0000256" key="6">
    <source>
        <dbReference type="ARBA" id="ARBA00023015"/>
    </source>
</evidence>
<reference evidence="13 14" key="1">
    <citation type="submission" date="2020-04" db="EMBL/GenBank/DDBJ databases">
        <authorList>
            <person name="Laetsch R D."/>
            <person name="Stevens L."/>
            <person name="Kumar S."/>
            <person name="Blaxter L. M."/>
        </authorList>
    </citation>
    <scope>NUCLEOTIDE SEQUENCE [LARGE SCALE GENOMIC DNA]</scope>
</reference>
<dbReference type="Pfam" id="PF00105">
    <property type="entry name" value="zf-C4"/>
    <property type="match status" value="1"/>
</dbReference>
<evidence type="ECO:0000256" key="5">
    <source>
        <dbReference type="ARBA" id="ARBA00022833"/>
    </source>
</evidence>
<dbReference type="InterPro" id="IPR050274">
    <property type="entry name" value="Nuclear_hormone_rcpt_NR2"/>
</dbReference>
<evidence type="ECO:0000256" key="11">
    <source>
        <dbReference type="SAM" id="MobiDB-lite"/>
    </source>
</evidence>
<dbReference type="InterPro" id="IPR035500">
    <property type="entry name" value="NHR-like_dom_sf"/>
</dbReference>
<dbReference type="PANTHER" id="PTHR24083">
    <property type="entry name" value="NUCLEAR HORMONE RECEPTOR"/>
    <property type="match status" value="1"/>
</dbReference>
<comment type="similarity">
    <text evidence="2">Belongs to the nuclear hormone receptor family.</text>
</comment>
<name>A0A8S1EHL5_9PELO</name>
<evidence type="ECO:0000256" key="9">
    <source>
        <dbReference type="ARBA" id="ARBA00023170"/>
    </source>
</evidence>
<dbReference type="GO" id="GO:0000978">
    <property type="term" value="F:RNA polymerase II cis-regulatory region sequence-specific DNA binding"/>
    <property type="evidence" value="ECO:0007669"/>
    <property type="project" value="InterPro"/>
</dbReference>
<dbReference type="PROSITE" id="PS51030">
    <property type="entry name" value="NUCLEAR_REC_DBD_2"/>
    <property type="match status" value="1"/>
</dbReference>
<keyword evidence="4" id="KW-0863">Zinc-finger</keyword>
<evidence type="ECO:0000313" key="14">
    <source>
        <dbReference type="Proteomes" id="UP000494206"/>
    </source>
</evidence>
<protein>
    <recommendedName>
        <fullName evidence="12">Nuclear receptor domain-containing protein</fullName>
    </recommendedName>
</protein>
<keyword evidence="7" id="KW-0238">DNA-binding</keyword>
<proteinExistence type="inferred from homology"/>
<dbReference type="FunFam" id="3.30.50.10:FF:000030">
    <property type="entry name" value="Nuclear Hormone Receptor family"/>
    <property type="match status" value="1"/>
</dbReference>
<gene>
    <name evidence="13" type="ORF">CBOVIS_LOCUS2704</name>
</gene>
<evidence type="ECO:0000256" key="10">
    <source>
        <dbReference type="ARBA" id="ARBA00023242"/>
    </source>
</evidence>
<dbReference type="GO" id="GO:0003700">
    <property type="term" value="F:DNA-binding transcription factor activity"/>
    <property type="evidence" value="ECO:0007669"/>
    <property type="project" value="InterPro"/>
</dbReference>
<evidence type="ECO:0000256" key="8">
    <source>
        <dbReference type="ARBA" id="ARBA00023163"/>
    </source>
</evidence>
<dbReference type="GO" id="GO:0005634">
    <property type="term" value="C:nucleus"/>
    <property type="evidence" value="ECO:0007669"/>
    <property type="project" value="UniProtKB-SubCell"/>
</dbReference>
<evidence type="ECO:0000256" key="1">
    <source>
        <dbReference type="ARBA" id="ARBA00004123"/>
    </source>
</evidence>
<dbReference type="SUPFAM" id="SSF48508">
    <property type="entry name" value="Nuclear receptor ligand-binding domain"/>
    <property type="match status" value="1"/>
</dbReference>
<feature type="compositionally biased region" description="Polar residues" evidence="11">
    <location>
        <begin position="124"/>
        <end position="140"/>
    </location>
</feature>
<keyword evidence="10" id="KW-0539">Nucleus</keyword>
<keyword evidence="9" id="KW-0675">Receptor</keyword>
<dbReference type="InterPro" id="IPR001628">
    <property type="entry name" value="Znf_hrmn_rcpt"/>
</dbReference>
<sequence length="407" mass="46472">MVILQKDVGMLMSLTQSQLSAQFPHKTKTELSKPPERNRPIKCSELCAVCGDQSTGYHYEVPSCNGCKTFFRRTIVSERQFKCHKNGKCFFNKDIRCACRSCRFKKCLEVGMNPKAIQTNRINVTATKEQSPESPSTTPDQDAKKRGYDIVSLLDMPPTCSRSMSPIDIQPKIKAEMAIIETCSEIEDRLCFLRKTNFIPSSSLLDVLTKPCAIENVTAYEPKPLHFIANEIDYEKETNFAIEYAKYYKWFRELDFTDKFALLCDRTLFLVTLRLAYQKSLNENDFPSFRKCLYPAVEKIKEGQVDRVSYALLQSIFLLDCDSYSLSPDGRDKLFTEKQKHCDALCFYLFSKHGSAAPIHLANHISILWVVLQCTAPLREWLQTALPQASLTRQLFLGSVCNSKSVV</sequence>
<dbReference type="Proteomes" id="UP000494206">
    <property type="component" value="Unassembled WGS sequence"/>
</dbReference>
<keyword evidence="6" id="KW-0805">Transcription regulation</keyword>
<dbReference type="OrthoDB" id="9984314at2759"/>
<evidence type="ECO:0000256" key="3">
    <source>
        <dbReference type="ARBA" id="ARBA00022723"/>
    </source>
</evidence>
<keyword evidence="3" id="KW-0479">Metal-binding</keyword>
<feature type="region of interest" description="Disordered" evidence="11">
    <location>
        <begin position="124"/>
        <end position="143"/>
    </location>
</feature>
<dbReference type="InterPro" id="IPR049636">
    <property type="entry name" value="HNF4-like_DBD"/>
</dbReference>
<dbReference type="SUPFAM" id="SSF57716">
    <property type="entry name" value="Glucocorticoid receptor-like (DNA-binding domain)"/>
    <property type="match status" value="1"/>
</dbReference>
<dbReference type="AlphaFoldDB" id="A0A8S1EHL5"/>
<accession>A0A8S1EHL5</accession>
<organism evidence="13 14">
    <name type="scientific">Caenorhabditis bovis</name>
    <dbReference type="NCBI Taxonomy" id="2654633"/>
    <lineage>
        <taxon>Eukaryota</taxon>
        <taxon>Metazoa</taxon>
        <taxon>Ecdysozoa</taxon>
        <taxon>Nematoda</taxon>
        <taxon>Chromadorea</taxon>
        <taxon>Rhabditida</taxon>
        <taxon>Rhabditina</taxon>
        <taxon>Rhabditomorpha</taxon>
        <taxon>Rhabditoidea</taxon>
        <taxon>Rhabditidae</taxon>
        <taxon>Peloderinae</taxon>
        <taxon>Caenorhabditis</taxon>
    </lineage>
</organism>